<reference evidence="6" key="1">
    <citation type="submission" date="2012-12" db="EMBL/GenBank/DDBJ databases">
        <authorList>
            <person name="Hellsten U."/>
            <person name="Grimwood J."/>
            <person name="Chapman J.A."/>
            <person name="Shapiro H."/>
            <person name="Aerts A."/>
            <person name="Otillar R.P."/>
            <person name="Terry A.Y."/>
            <person name="Boore J.L."/>
            <person name="Simakov O."/>
            <person name="Marletaz F."/>
            <person name="Cho S.-J."/>
            <person name="Edsinger-Gonzales E."/>
            <person name="Havlak P."/>
            <person name="Kuo D.-H."/>
            <person name="Larsson T."/>
            <person name="Lv J."/>
            <person name="Arendt D."/>
            <person name="Savage R."/>
            <person name="Osoegawa K."/>
            <person name="de Jong P."/>
            <person name="Lindberg D.R."/>
            <person name="Seaver E.C."/>
            <person name="Weisblat D.A."/>
            <person name="Putnam N.H."/>
            <person name="Grigoriev I.V."/>
            <person name="Rokhsar D.S."/>
        </authorList>
    </citation>
    <scope>NUCLEOTIDE SEQUENCE</scope>
    <source>
        <strain evidence="6">I ESC-2004</strain>
    </source>
</reference>
<accession>R7V730</accession>
<dbReference type="SMART" id="SM00248">
    <property type="entry name" value="ANK"/>
    <property type="match status" value="6"/>
</dbReference>
<evidence type="ECO:0000313" key="5">
    <source>
        <dbReference type="EnsemblMetazoa" id="CapteP224998"/>
    </source>
</evidence>
<keyword evidence="6" id="KW-1185">Reference proteome</keyword>
<sequence>MDENKIAVQSGPKVVYLLQLCDLIGKRDLTAIKGLLHSISSYSDVEAVVSAFKPKDPVVYAIEKGDESIVIYLVEKGFPTNLLYKPDPDPCDRWCKQQHGSDQCPALYDALSLSRGSQLTRASQLIMEIRDGTRNPGDGLTEKRAMKTKTTSAQLHNGDVSQDGFKTSARKAKDRIAQVGLNYIDSKEGETALHLAIRSNDLQPGLLKALQNSNARAVQRLLSMWCCTESNIKNGLPALDIATQLKDKSPEAQKCLKLIQNNRSRLQLVHAVLSEDVNTLQKLLKSDRVQQMINTRYGSQGRSGATLLSQAIEQGSLDVVKILIKTGKCNLSMRVSECMTDKNSPTVPLYFKSLSKDCPTEVWRFVSKYVDLTEDFEKDKDGNTPVLRAIKNVKSLEFMTALFRGLNFNRLLSRNEKGQTARELAAELGRTDIIELIDKKILSFCGQGMYHMFPVTFQKRRSVSTITDRAGRNLLELSCDVETGNEIDKQALKHWAAIERLGRQLFQASAEGNIGSIEQLNASDYTDRNGFTALTRAVVFNQPAVAKELLVHRPELRMIGDNLNRYPLHYAFSLSEEQSKQMVAVILSNAQQGIEHRRDKDGREPAEYMALRDTPLVLKMLHDARTLDAYGKPGEPMGPLPDGAIIPPFAE</sequence>
<dbReference type="PANTHER" id="PTHR24123">
    <property type="entry name" value="ANKYRIN REPEAT-CONTAINING"/>
    <property type="match status" value="1"/>
</dbReference>
<dbReference type="EnsemblMetazoa" id="CapteT224998">
    <property type="protein sequence ID" value="CapteP224998"/>
    <property type="gene ID" value="CapteG224998"/>
</dbReference>
<dbReference type="OMA" id="EVTKYLC"/>
<dbReference type="HOGENOM" id="CLU_421056_0_0_1"/>
<proteinExistence type="predicted"/>
<dbReference type="InterPro" id="IPR036770">
    <property type="entry name" value="Ankyrin_rpt-contain_sf"/>
</dbReference>
<reference evidence="5" key="3">
    <citation type="submission" date="2015-06" db="UniProtKB">
        <authorList>
            <consortium name="EnsemblMetazoa"/>
        </authorList>
    </citation>
    <scope>IDENTIFICATION</scope>
</reference>
<reference evidence="4 6" key="2">
    <citation type="journal article" date="2013" name="Nature">
        <title>Insights into bilaterian evolution from three spiralian genomes.</title>
        <authorList>
            <person name="Simakov O."/>
            <person name="Marletaz F."/>
            <person name="Cho S.J."/>
            <person name="Edsinger-Gonzales E."/>
            <person name="Havlak P."/>
            <person name="Hellsten U."/>
            <person name="Kuo D.H."/>
            <person name="Larsson T."/>
            <person name="Lv J."/>
            <person name="Arendt D."/>
            <person name="Savage R."/>
            <person name="Osoegawa K."/>
            <person name="de Jong P."/>
            <person name="Grimwood J."/>
            <person name="Chapman J.A."/>
            <person name="Shapiro H."/>
            <person name="Aerts A."/>
            <person name="Otillar R.P."/>
            <person name="Terry A.Y."/>
            <person name="Boore J.L."/>
            <person name="Grigoriev I.V."/>
            <person name="Lindberg D.R."/>
            <person name="Seaver E.C."/>
            <person name="Weisblat D.A."/>
            <person name="Putnam N.H."/>
            <person name="Rokhsar D.S."/>
        </authorList>
    </citation>
    <scope>NUCLEOTIDE SEQUENCE</scope>
    <source>
        <strain evidence="4 6">I ESC-2004</strain>
    </source>
</reference>
<keyword evidence="2 3" id="KW-0040">ANK repeat</keyword>
<dbReference type="PROSITE" id="PS50088">
    <property type="entry name" value="ANK_REPEAT"/>
    <property type="match status" value="1"/>
</dbReference>
<evidence type="ECO:0000256" key="1">
    <source>
        <dbReference type="ARBA" id="ARBA00022737"/>
    </source>
</evidence>
<dbReference type="PANTHER" id="PTHR24123:SF33">
    <property type="entry name" value="PROTEIN HOS4"/>
    <property type="match status" value="1"/>
</dbReference>
<evidence type="ECO:0000256" key="2">
    <source>
        <dbReference type="ARBA" id="ARBA00023043"/>
    </source>
</evidence>
<evidence type="ECO:0000313" key="6">
    <source>
        <dbReference type="Proteomes" id="UP000014760"/>
    </source>
</evidence>
<dbReference type="InterPro" id="IPR002110">
    <property type="entry name" value="Ankyrin_rpt"/>
</dbReference>
<protein>
    <submittedName>
        <fullName evidence="4 5">Uncharacterized protein</fullName>
    </submittedName>
</protein>
<name>R7V730_CAPTE</name>
<dbReference type="AlphaFoldDB" id="R7V730"/>
<evidence type="ECO:0000313" key="4">
    <source>
        <dbReference type="EMBL" id="ELU12161.1"/>
    </source>
</evidence>
<dbReference type="InterPro" id="IPR051165">
    <property type="entry name" value="Multifunctional_ANK_Repeat"/>
</dbReference>
<dbReference type="SUPFAM" id="SSF48403">
    <property type="entry name" value="Ankyrin repeat"/>
    <property type="match status" value="2"/>
</dbReference>
<gene>
    <name evidence="4" type="ORF">CAPTEDRAFT_224998</name>
</gene>
<dbReference type="PROSITE" id="PS50297">
    <property type="entry name" value="ANK_REP_REGION"/>
    <property type="match status" value="1"/>
</dbReference>
<dbReference type="EMBL" id="KB296161">
    <property type="protein sequence ID" value="ELU12161.1"/>
    <property type="molecule type" value="Genomic_DNA"/>
</dbReference>
<evidence type="ECO:0000256" key="3">
    <source>
        <dbReference type="PROSITE-ProRule" id="PRU00023"/>
    </source>
</evidence>
<dbReference type="Proteomes" id="UP000014760">
    <property type="component" value="Unassembled WGS sequence"/>
</dbReference>
<feature type="repeat" description="ANK" evidence="3">
    <location>
        <begin position="188"/>
        <end position="215"/>
    </location>
</feature>
<dbReference type="STRING" id="283909.R7V730"/>
<organism evidence="4">
    <name type="scientific">Capitella teleta</name>
    <name type="common">Polychaete worm</name>
    <dbReference type="NCBI Taxonomy" id="283909"/>
    <lineage>
        <taxon>Eukaryota</taxon>
        <taxon>Metazoa</taxon>
        <taxon>Spiralia</taxon>
        <taxon>Lophotrochozoa</taxon>
        <taxon>Annelida</taxon>
        <taxon>Polychaeta</taxon>
        <taxon>Sedentaria</taxon>
        <taxon>Scolecida</taxon>
        <taxon>Capitellidae</taxon>
        <taxon>Capitella</taxon>
    </lineage>
</organism>
<keyword evidence="1" id="KW-0677">Repeat</keyword>
<dbReference type="EMBL" id="AMQN01000809">
    <property type="status" value="NOT_ANNOTATED_CDS"/>
    <property type="molecule type" value="Genomic_DNA"/>
</dbReference>
<dbReference type="OrthoDB" id="9995210at2759"/>
<dbReference type="Gene3D" id="1.25.40.20">
    <property type="entry name" value="Ankyrin repeat-containing domain"/>
    <property type="match status" value="3"/>
</dbReference>